<gene>
    <name evidence="1" type="ORF">DPMN_161384</name>
</gene>
<dbReference type="OrthoDB" id="6115879at2759"/>
<evidence type="ECO:0000313" key="2">
    <source>
        <dbReference type="Proteomes" id="UP000828390"/>
    </source>
</evidence>
<evidence type="ECO:0000313" key="1">
    <source>
        <dbReference type="EMBL" id="KAH3783446.1"/>
    </source>
</evidence>
<reference evidence="1" key="2">
    <citation type="submission" date="2020-11" db="EMBL/GenBank/DDBJ databases">
        <authorList>
            <person name="McCartney M.A."/>
            <person name="Auch B."/>
            <person name="Kono T."/>
            <person name="Mallez S."/>
            <person name="Becker A."/>
            <person name="Gohl D.M."/>
            <person name="Silverstein K.A.T."/>
            <person name="Koren S."/>
            <person name="Bechman K.B."/>
            <person name="Herman A."/>
            <person name="Abrahante J.E."/>
            <person name="Garbe J."/>
        </authorList>
    </citation>
    <scope>NUCLEOTIDE SEQUENCE</scope>
    <source>
        <strain evidence="1">Duluth1</strain>
        <tissue evidence="1">Whole animal</tissue>
    </source>
</reference>
<sequence length="111" mass="12990">MSRNVWVRLSDFRCPSTQCPSKKPLKWRCFKDDEPVFLSQRGVIKCRSDEHRGDLCRWGWNCGSEYHKGEFFRADMEGFTFALSQAVQLMGRMGSEWVGELITSIGKQYDR</sequence>
<name>A0A9D4ES37_DREPO</name>
<proteinExistence type="predicted"/>
<dbReference type="AlphaFoldDB" id="A0A9D4ES37"/>
<organism evidence="1 2">
    <name type="scientific">Dreissena polymorpha</name>
    <name type="common">Zebra mussel</name>
    <name type="synonym">Mytilus polymorpha</name>
    <dbReference type="NCBI Taxonomy" id="45954"/>
    <lineage>
        <taxon>Eukaryota</taxon>
        <taxon>Metazoa</taxon>
        <taxon>Spiralia</taxon>
        <taxon>Lophotrochozoa</taxon>
        <taxon>Mollusca</taxon>
        <taxon>Bivalvia</taxon>
        <taxon>Autobranchia</taxon>
        <taxon>Heteroconchia</taxon>
        <taxon>Euheterodonta</taxon>
        <taxon>Imparidentia</taxon>
        <taxon>Neoheterodontei</taxon>
        <taxon>Myida</taxon>
        <taxon>Dreissenoidea</taxon>
        <taxon>Dreissenidae</taxon>
        <taxon>Dreissena</taxon>
    </lineage>
</organism>
<protein>
    <submittedName>
        <fullName evidence="1">Uncharacterized protein</fullName>
    </submittedName>
</protein>
<dbReference type="Proteomes" id="UP000828390">
    <property type="component" value="Unassembled WGS sequence"/>
</dbReference>
<comment type="caution">
    <text evidence="1">The sequence shown here is derived from an EMBL/GenBank/DDBJ whole genome shotgun (WGS) entry which is preliminary data.</text>
</comment>
<accession>A0A9D4ES37</accession>
<reference evidence="1" key="1">
    <citation type="journal article" date="2019" name="bioRxiv">
        <title>The Genome of the Zebra Mussel, Dreissena polymorpha: A Resource for Invasive Species Research.</title>
        <authorList>
            <person name="McCartney M.A."/>
            <person name="Auch B."/>
            <person name="Kono T."/>
            <person name="Mallez S."/>
            <person name="Zhang Y."/>
            <person name="Obille A."/>
            <person name="Becker A."/>
            <person name="Abrahante J.E."/>
            <person name="Garbe J."/>
            <person name="Badalamenti J.P."/>
            <person name="Herman A."/>
            <person name="Mangelson H."/>
            <person name="Liachko I."/>
            <person name="Sullivan S."/>
            <person name="Sone E.D."/>
            <person name="Koren S."/>
            <person name="Silverstein K.A.T."/>
            <person name="Beckman K.B."/>
            <person name="Gohl D.M."/>
        </authorList>
    </citation>
    <scope>NUCLEOTIDE SEQUENCE</scope>
    <source>
        <strain evidence="1">Duluth1</strain>
        <tissue evidence="1">Whole animal</tissue>
    </source>
</reference>
<keyword evidence="2" id="KW-1185">Reference proteome</keyword>
<dbReference type="EMBL" id="JAIWYP010000008">
    <property type="protein sequence ID" value="KAH3783446.1"/>
    <property type="molecule type" value="Genomic_DNA"/>
</dbReference>